<evidence type="ECO:0000256" key="1">
    <source>
        <dbReference type="ARBA" id="ARBA00005622"/>
    </source>
</evidence>
<dbReference type="SUPFAM" id="SSF53474">
    <property type="entry name" value="alpha/beta-Hydrolases"/>
    <property type="match status" value="1"/>
</dbReference>
<proteinExistence type="inferred from homology"/>
<dbReference type="GO" id="GO:0016788">
    <property type="term" value="F:hydrolase activity, acting on ester bonds"/>
    <property type="evidence" value="ECO:0007669"/>
    <property type="project" value="TreeGrafter"/>
</dbReference>
<dbReference type="InterPro" id="IPR052558">
    <property type="entry name" value="Siderophore_Hydrolase_D"/>
</dbReference>
<dbReference type="OrthoDB" id="189232at2"/>
<dbReference type="KEGG" id="vbh:CMV30_07955"/>
<dbReference type="PANTHER" id="PTHR40841:SF2">
    <property type="entry name" value="SIDEROPHORE-DEGRADING ESTERASE (EUROFUNG)"/>
    <property type="match status" value="1"/>
</dbReference>
<dbReference type="Pfam" id="PF00756">
    <property type="entry name" value="Esterase"/>
    <property type="match status" value="1"/>
</dbReference>
<evidence type="ECO:0000256" key="2">
    <source>
        <dbReference type="ARBA" id="ARBA00022801"/>
    </source>
</evidence>
<dbReference type="InterPro" id="IPR000801">
    <property type="entry name" value="Esterase-like"/>
</dbReference>
<reference evidence="3 4" key="1">
    <citation type="submission" date="2017-09" db="EMBL/GenBank/DDBJ databases">
        <title>Complete genome sequence of Verrucomicrobial strain HZ-65, isolated from freshwater.</title>
        <authorList>
            <person name="Choi A."/>
        </authorList>
    </citation>
    <scope>NUCLEOTIDE SEQUENCE [LARGE SCALE GENOMIC DNA]</scope>
    <source>
        <strain evidence="3 4">HZ-65</strain>
    </source>
</reference>
<name>A0A290QCC2_9BACT</name>
<gene>
    <name evidence="3" type="ORF">CMV30_07955</name>
</gene>
<keyword evidence="4" id="KW-1185">Reference proteome</keyword>
<keyword evidence="2" id="KW-0378">Hydrolase</keyword>
<dbReference type="Proteomes" id="UP000217265">
    <property type="component" value="Chromosome"/>
</dbReference>
<evidence type="ECO:0008006" key="5">
    <source>
        <dbReference type="Google" id="ProtNLM"/>
    </source>
</evidence>
<dbReference type="Gene3D" id="3.40.50.1820">
    <property type="entry name" value="alpha/beta hydrolase"/>
    <property type="match status" value="1"/>
</dbReference>
<organism evidence="3 4">
    <name type="scientific">Nibricoccus aquaticus</name>
    <dbReference type="NCBI Taxonomy" id="2576891"/>
    <lineage>
        <taxon>Bacteria</taxon>
        <taxon>Pseudomonadati</taxon>
        <taxon>Verrucomicrobiota</taxon>
        <taxon>Opitutia</taxon>
        <taxon>Opitutales</taxon>
        <taxon>Opitutaceae</taxon>
        <taxon>Nibricoccus</taxon>
    </lineage>
</organism>
<dbReference type="InterPro" id="IPR029058">
    <property type="entry name" value="AB_hydrolase_fold"/>
</dbReference>
<comment type="similarity">
    <text evidence="1">Belongs to the esterase D family.</text>
</comment>
<evidence type="ECO:0000313" key="3">
    <source>
        <dbReference type="EMBL" id="ATC63886.1"/>
    </source>
</evidence>
<accession>A0A290QCC2</accession>
<dbReference type="PANTHER" id="PTHR40841">
    <property type="entry name" value="SIDEROPHORE TRIACETYLFUSARININE C ESTERASE"/>
    <property type="match status" value="1"/>
</dbReference>
<dbReference type="AlphaFoldDB" id="A0A290QCC2"/>
<protein>
    <recommendedName>
        <fullName evidence="5">Esterase</fullName>
    </recommendedName>
</protein>
<evidence type="ECO:0000313" key="4">
    <source>
        <dbReference type="Proteomes" id="UP000217265"/>
    </source>
</evidence>
<sequence>MGGARRGAHPLERRGGCCGAQPVQGTRMNYPKMVLMAAGLLLGAAGVVGGAEAERAAVFPQHVIGNSQIRVLPTAANGRDYQLYVALPYGYAANPEKRYPVLYLCDGYWDFTLLCGLYGNLIYDKVVPEFIIVGLGYAGEKPDYDSLRRYDYTPVAHPEDKRAAGSGHAGEFLSVIEKEIIPFVEREYRADASYRVLAGSSLGGLFTLNAMLERPGLFQAYIAASPACEWAGGAFFEKEAAFAKTNKGLKARLFMTAATEEWPELLAAAKRFDRQLAARTYAGFTYQFRLIDGERHGGTKPESYNRGVRFAFGPLRAKE</sequence>
<dbReference type="EMBL" id="CP023344">
    <property type="protein sequence ID" value="ATC63886.1"/>
    <property type="molecule type" value="Genomic_DNA"/>
</dbReference>